<feature type="region of interest" description="Disordered" evidence="1">
    <location>
        <begin position="1"/>
        <end position="42"/>
    </location>
</feature>
<gene>
    <name evidence="2" type="ORF">OHK93_003036</name>
</gene>
<protein>
    <submittedName>
        <fullName evidence="2">Uncharacterized protein</fullName>
    </submittedName>
</protein>
<dbReference type="Proteomes" id="UP001161017">
    <property type="component" value="Unassembled WGS sequence"/>
</dbReference>
<organism evidence="2 3">
    <name type="scientific">Ramalina farinacea</name>
    <dbReference type="NCBI Taxonomy" id="258253"/>
    <lineage>
        <taxon>Eukaryota</taxon>
        <taxon>Fungi</taxon>
        <taxon>Dikarya</taxon>
        <taxon>Ascomycota</taxon>
        <taxon>Pezizomycotina</taxon>
        <taxon>Lecanoromycetes</taxon>
        <taxon>OSLEUM clade</taxon>
        <taxon>Lecanoromycetidae</taxon>
        <taxon>Lecanorales</taxon>
        <taxon>Lecanorineae</taxon>
        <taxon>Ramalinaceae</taxon>
        <taxon>Ramalina</taxon>
    </lineage>
</organism>
<evidence type="ECO:0000313" key="3">
    <source>
        <dbReference type="Proteomes" id="UP001161017"/>
    </source>
</evidence>
<feature type="compositionally biased region" description="Low complexity" evidence="1">
    <location>
        <begin position="20"/>
        <end position="35"/>
    </location>
</feature>
<reference evidence="2" key="1">
    <citation type="journal article" date="2023" name="Genome Biol. Evol.">
        <title>First Whole Genome Sequence and Flow Cytometry Genome Size Data for the Lichen-Forming Fungus Ramalina farinacea (Ascomycota).</title>
        <authorList>
            <person name="Llewellyn T."/>
            <person name="Mian S."/>
            <person name="Hill R."/>
            <person name="Leitch I.J."/>
            <person name="Gaya E."/>
        </authorList>
    </citation>
    <scope>NUCLEOTIDE SEQUENCE</scope>
    <source>
        <strain evidence="2">LIQ254RAFAR</strain>
    </source>
</reference>
<comment type="caution">
    <text evidence="2">The sequence shown here is derived from an EMBL/GenBank/DDBJ whole genome shotgun (WGS) entry which is preliminary data.</text>
</comment>
<evidence type="ECO:0000256" key="1">
    <source>
        <dbReference type="SAM" id="MobiDB-lite"/>
    </source>
</evidence>
<dbReference type="AlphaFoldDB" id="A0AA43QX08"/>
<proteinExistence type="predicted"/>
<sequence length="373" mass="42961">MEDQVQDAFEESKEQQPPQSASSTCSSSRTLGDSSCPHDPKNILKRDEIGMAESVVPTLMTLPSEIRAMILRHVLEDRTVHVYYKLELQYENGGITAKPNATRDIPEYSFYRCEGPVTQPSLPQHPRSYSLYASHHGLCYFDSACYDYQTQIIQDTNKTVEGTVLKNEFWPLAKISQKAPQLAKSSFDFQVSLPMASKQLRDQGLEVFYKTNTFSFSHPSWFNLFASQITDGRASLLAQVEFYSDVEWFVEDWATWTLKPFFFEQDLQPENVLSKLANVRKITIEVCDSDPWDHDCNWESVKMDKESLMEERLQREFGALARLERVESATVIPRFRMCRHELDNDNVPSYRMAEVMMGDIGDRFATKLMDTAE</sequence>
<name>A0AA43QX08_9LECA</name>
<dbReference type="EMBL" id="JAPUFD010000016">
    <property type="protein sequence ID" value="MDI1491825.1"/>
    <property type="molecule type" value="Genomic_DNA"/>
</dbReference>
<evidence type="ECO:0000313" key="2">
    <source>
        <dbReference type="EMBL" id="MDI1491825.1"/>
    </source>
</evidence>
<accession>A0AA43QX08</accession>
<keyword evidence="3" id="KW-1185">Reference proteome</keyword>